<keyword evidence="4 6" id="KW-1133">Transmembrane helix</keyword>
<dbReference type="InterPro" id="IPR005538">
    <property type="entry name" value="LrgA/CidA"/>
</dbReference>
<feature type="transmembrane region" description="Helical" evidence="6">
    <location>
        <begin position="62"/>
        <end position="79"/>
    </location>
</feature>
<protein>
    <submittedName>
        <fullName evidence="7">Holin-like protein CidA</fullName>
    </submittedName>
</protein>
<evidence type="ECO:0000313" key="7">
    <source>
        <dbReference type="EMBL" id="GGB46431.1"/>
    </source>
</evidence>
<dbReference type="AlphaFoldDB" id="A0A9W5TY24"/>
<dbReference type="NCBIfam" id="NF002460">
    <property type="entry name" value="PRK01658.1"/>
    <property type="match status" value="1"/>
</dbReference>
<feature type="transmembrane region" description="Helical" evidence="6">
    <location>
        <begin position="7"/>
        <end position="24"/>
    </location>
</feature>
<dbReference type="PANTHER" id="PTHR33931:SF2">
    <property type="entry name" value="HOLIN-LIKE PROTEIN CIDA"/>
    <property type="match status" value="1"/>
</dbReference>
<evidence type="ECO:0000313" key="8">
    <source>
        <dbReference type="Proteomes" id="UP000621492"/>
    </source>
</evidence>
<feature type="transmembrane region" description="Helical" evidence="6">
    <location>
        <begin position="91"/>
        <end position="110"/>
    </location>
</feature>
<feature type="transmembrane region" description="Helical" evidence="6">
    <location>
        <begin position="30"/>
        <end position="50"/>
    </location>
</feature>
<name>A0A9W5TY24_9BACI</name>
<evidence type="ECO:0000256" key="1">
    <source>
        <dbReference type="ARBA" id="ARBA00004651"/>
    </source>
</evidence>
<comment type="subcellular location">
    <subcellularLocation>
        <location evidence="1">Cell membrane</location>
        <topology evidence="1">Multi-pass membrane protein</topology>
    </subcellularLocation>
</comment>
<evidence type="ECO:0000256" key="6">
    <source>
        <dbReference type="SAM" id="Phobius"/>
    </source>
</evidence>
<dbReference type="Pfam" id="PF03788">
    <property type="entry name" value="LrgA"/>
    <property type="match status" value="1"/>
</dbReference>
<comment type="caution">
    <text evidence="7">The sequence shown here is derived from an EMBL/GenBank/DDBJ whole genome shotgun (WGS) entry which is preliminary data.</text>
</comment>
<keyword evidence="2" id="KW-1003">Cell membrane</keyword>
<sequence length="123" mass="13674">MLKLFKIFLQIAILYGVCLIGNGIQHVFHLFIPGSVIGMILLFVLLSMNIVKAAWIEDGANVIIKNLTLFFIPATVGILDYMDVFTGKGSLLIFIVLVSTVLVMAGSGFVSQWMMQRREVNHD</sequence>
<keyword evidence="3 6" id="KW-0812">Transmembrane</keyword>
<accession>A0A9W5TY24</accession>
<proteinExistence type="predicted"/>
<evidence type="ECO:0000256" key="5">
    <source>
        <dbReference type="ARBA" id="ARBA00023136"/>
    </source>
</evidence>
<keyword evidence="8" id="KW-1185">Reference proteome</keyword>
<evidence type="ECO:0000256" key="3">
    <source>
        <dbReference type="ARBA" id="ARBA00022692"/>
    </source>
</evidence>
<dbReference type="Proteomes" id="UP000621492">
    <property type="component" value="Unassembled WGS sequence"/>
</dbReference>
<evidence type="ECO:0000256" key="2">
    <source>
        <dbReference type="ARBA" id="ARBA00022475"/>
    </source>
</evidence>
<gene>
    <name evidence="7" type="primary">cidA</name>
    <name evidence="7" type="ORF">GCM10011409_24980</name>
</gene>
<reference evidence="7" key="1">
    <citation type="journal article" date="2014" name="Int. J. Syst. Evol. Microbiol.">
        <title>Complete genome sequence of Corynebacterium casei LMG S-19264T (=DSM 44701T), isolated from a smear-ripened cheese.</title>
        <authorList>
            <consortium name="US DOE Joint Genome Institute (JGI-PGF)"/>
            <person name="Walter F."/>
            <person name="Albersmeier A."/>
            <person name="Kalinowski J."/>
            <person name="Ruckert C."/>
        </authorList>
    </citation>
    <scope>NUCLEOTIDE SEQUENCE</scope>
    <source>
        <strain evidence="7">CGMCC 1.15454</strain>
    </source>
</reference>
<reference evidence="7" key="2">
    <citation type="submission" date="2020-09" db="EMBL/GenBank/DDBJ databases">
        <authorList>
            <person name="Sun Q."/>
            <person name="Zhou Y."/>
        </authorList>
    </citation>
    <scope>NUCLEOTIDE SEQUENCE</scope>
    <source>
        <strain evidence="7">CGMCC 1.15454</strain>
    </source>
</reference>
<evidence type="ECO:0000256" key="4">
    <source>
        <dbReference type="ARBA" id="ARBA00022989"/>
    </source>
</evidence>
<dbReference type="GO" id="GO:0005886">
    <property type="term" value="C:plasma membrane"/>
    <property type="evidence" value="ECO:0007669"/>
    <property type="project" value="UniProtKB-SubCell"/>
</dbReference>
<keyword evidence="5 6" id="KW-0472">Membrane</keyword>
<dbReference type="PANTHER" id="PTHR33931">
    <property type="entry name" value="HOLIN-LIKE PROTEIN CIDA-RELATED"/>
    <property type="match status" value="1"/>
</dbReference>
<organism evidence="7 8">
    <name type="scientific">Lentibacillus populi</name>
    <dbReference type="NCBI Taxonomy" id="1827502"/>
    <lineage>
        <taxon>Bacteria</taxon>
        <taxon>Bacillati</taxon>
        <taxon>Bacillota</taxon>
        <taxon>Bacilli</taxon>
        <taxon>Bacillales</taxon>
        <taxon>Bacillaceae</taxon>
        <taxon>Lentibacillus</taxon>
    </lineage>
</organism>
<dbReference type="EMBL" id="BMJD01000019">
    <property type="protein sequence ID" value="GGB46431.1"/>
    <property type="molecule type" value="Genomic_DNA"/>
</dbReference>